<evidence type="ECO:0000313" key="9">
    <source>
        <dbReference type="Proteomes" id="UP000196475"/>
    </source>
</evidence>
<dbReference type="PANTHER" id="PTHR43133">
    <property type="entry name" value="RNA POLYMERASE ECF-TYPE SIGMA FACTO"/>
    <property type="match status" value="1"/>
</dbReference>
<feature type="domain" description="RNA polymerase sigma-70 region 2" evidence="6">
    <location>
        <begin position="15"/>
        <end position="83"/>
    </location>
</feature>
<comment type="similarity">
    <text evidence="1">Belongs to the sigma-70 factor family. ECF subfamily.</text>
</comment>
<accession>A0A1Y3PEE8</accession>
<evidence type="ECO:0008006" key="10">
    <source>
        <dbReference type="Google" id="ProtNLM"/>
    </source>
</evidence>
<evidence type="ECO:0000259" key="7">
    <source>
        <dbReference type="Pfam" id="PF04545"/>
    </source>
</evidence>
<dbReference type="Gene3D" id="1.10.1740.10">
    <property type="match status" value="1"/>
</dbReference>
<name>A0A1Y3PEE8_9BACI</name>
<keyword evidence="4" id="KW-0238">DNA-binding</keyword>
<dbReference type="CDD" id="cd06171">
    <property type="entry name" value="Sigma70_r4"/>
    <property type="match status" value="1"/>
</dbReference>
<dbReference type="InterPro" id="IPR013324">
    <property type="entry name" value="RNA_pol_sigma_r3/r4-like"/>
</dbReference>
<evidence type="ECO:0000256" key="4">
    <source>
        <dbReference type="ARBA" id="ARBA00023125"/>
    </source>
</evidence>
<evidence type="ECO:0000256" key="2">
    <source>
        <dbReference type="ARBA" id="ARBA00023015"/>
    </source>
</evidence>
<dbReference type="NCBIfam" id="TIGR02937">
    <property type="entry name" value="sigma70-ECF"/>
    <property type="match status" value="1"/>
</dbReference>
<evidence type="ECO:0000259" key="6">
    <source>
        <dbReference type="Pfam" id="PF04542"/>
    </source>
</evidence>
<sequence length="167" mass="19804">MEAFLSGDNEALAVLYQAYREECYRFVYRYTENEQLSIDVVQDAFLRIQQYRHSYNPAKASFKTYLFQVAYHRMVERLKREGRLRKFLPFLFTSPSRPAQEEQLTEKISIREALKQLSEDKRAVILLVYYHDLSLQETAKVLNIPLGTAKSRLHYAIRQLKAMLEVE</sequence>
<keyword evidence="2" id="KW-0805">Transcription regulation</keyword>
<dbReference type="GO" id="GO:0003677">
    <property type="term" value="F:DNA binding"/>
    <property type="evidence" value="ECO:0007669"/>
    <property type="project" value="UniProtKB-KW"/>
</dbReference>
<organism evidence="8 9">
    <name type="scientific">Bacillus thermozeamaize</name>
    <dbReference type="NCBI Taxonomy" id="230954"/>
    <lineage>
        <taxon>Bacteria</taxon>
        <taxon>Bacillati</taxon>
        <taxon>Bacillota</taxon>
        <taxon>Bacilli</taxon>
        <taxon>Bacillales</taxon>
        <taxon>Bacillaceae</taxon>
        <taxon>Bacillus</taxon>
    </lineage>
</organism>
<reference evidence="9" key="1">
    <citation type="submission" date="2016-06" db="EMBL/GenBank/DDBJ databases">
        <authorList>
            <person name="Nascimento L."/>
            <person name="Pereira R.V."/>
            <person name="Martins L.F."/>
            <person name="Quaggio R.B."/>
            <person name="Silva A.M."/>
            <person name="Setubal J.C."/>
        </authorList>
    </citation>
    <scope>NUCLEOTIDE SEQUENCE [LARGE SCALE GENOMIC DNA]</scope>
</reference>
<dbReference type="InterPro" id="IPR014284">
    <property type="entry name" value="RNA_pol_sigma-70_dom"/>
</dbReference>
<keyword evidence="3" id="KW-0731">Sigma factor</keyword>
<dbReference type="InterPro" id="IPR013325">
    <property type="entry name" value="RNA_pol_sigma_r2"/>
</dbReference>
<dbReference type="GO" id="GO:0006352">
    <property type="term" value="P:DNA-templated transcription initiation"/>
    <property type="evidence" value="ECO:0007669"/>
    <property type="project" value="InterPro"/>
</dbReference>
<dbReference type="SUPFAM" id="SSF88946">
    <property type="entry name" value="Sigma2 domain of RNA polymerase sigma factors"/>
    <property type="match status" value="1"/>
</dbReference>
<dbReference type="InterPro" id="IPR036388">
    <property type="entry name" value="WH-like_DNA-bd_sf"/>
</dbReference>
<dbReference type="Proteomes" id="UP000196475">
    <property type="component" value="Unassembled WGS sequence"/>
</dbReference>
<gene>
    <name evidence="8" type="ORF">BAA01_10645</name>
</gene>
<comment type="caution">
    <text evidence="8">The sequence shown here is derived from an EMBL/GenBank/DDBJ whole genome shotgun (WGS) entry which is preliminary data.</text>
</comment>
<dbReference type="PANTHER" id="PTHR43133:SF62">
    <property type="entry name" value="RNA POLYMERASE SIGMA FACTOR SIGZ"/>
    <property type="match status" value="1"/>
</dbReference>
<dbReference type="Gene3D" id="1.10.10.10">
    <property type="entry name" value="Winged helix-like DNA-binding domain superfamily/Winged helix DNA-binding domain"/>
    <property type="match status" value="1"/>
</dbReference>
<keyword evidence="5" id="KW-0804">Transcription</keyword>
<protein>
    <recommendedName>
        <fullName evidence="10">RNA polymerase subunit sigma-70</fullName>
    </recommendedName>
</protein>
<dbReference type="AlphaFoldDB" id="A0A1Y3PEE8"/>
<dbReference type="Pfam" id="PF04545">
    <property type="entry name" value="Sigma70_r4"/>
    <property type="match status" value="1"/>
</dbReference>
<dbReference type="Pfam" id="PF04542">
    <property type="entry name" value="Sigma70_r2"/>
    <property type="match status" value="1"/>
</dbReference>
<dbReference type="EMBL" id="LZRT01000101">
    <property type="protein sequence ID" value="OUM85534.1"/>
    <property type="molecule type" value="Genomic_DNA"/>
</dbReference>
<proteinExistence type="inferred from homology"/>
<evidence type="ECO:0000256" key="5">
    <source>
        <dbReference type="ARBA" id="ARBA00023163"/>
    </source>
</evidence>
<dbReference type="InterPro" id="IPR007627">
    <property type="entry name" value="RNA_pol_sigma70_r2"/>
</dbReference>
<feature type="domain" description="RNA polymerase sigma-70 region 4" evidence="7">
    <location>
        <begin position="113"/>
        <end position="161"/>
    </location>
</feature>
<evidence type="ECO:0000256" key="3">
    <source>
        <dbReference type="ARBA" id="ARBA00023082"/>
    </source>
</evidence>
<dbReference type="InterPro" id="IPR039425">
    <property type="entry name" value="RNA_pol_sigma-70-like"/>
</dbReference>
<dbReference type="SUPFAM" id="SSF88659">
    <property type="entry name" value="Sigma3 and sigma4 domains of RNA polymerase sigma factors"/>
    <property type="match status" value="1"/>
</dbReference>
<evidence type="ECO:0000313" key="8">
    <source>
        <dbReference type="EMBL" id="OUM85534.1"/>
    </source>
</evidence>
<dbReference type="GO" id="GO:0016987">
    <property type="term" value="F:sigma factor activity"/>
    <property type="evidence" value="ECO:0007669"/>
    <property type="project" value="UniProtKB-KW"/>
</dbReference>
<evidence type="ECO:0000256" key="1">
    <source>
        <dbReference type="ARBA" id="ARBA00010641"/>
    </source>
</evidence>
<dbReference type="InterPro" id="IPR007630">
    <property type="entry name" value="RNA_pol_sigma70_r4"/>
</dbReference>